<dbReference type="PROSITE" id="PS50885">
    <property type="entry name" value="HAMP"/>
    <property type="match status" value="1"/>
</dbReference>
<protein>
    <submittedName>
        <fullName evidence="10">Two-component system, sensor histidine kinase YesM</fullName>
        <ecNumber evidence="10">2.7.13.3</ecNumber>
    </submittedName>
</protein>
<feature type="domain" description="HAMP" evidence="9">
    <location>
        <begin position="348"/>
        <end position="400"/>
    </location>
</feature>
<evidence type="ECO:0000256" key="4">
    <source>
        <dbReference type="ARBA" id="ARBA00022679"/>
    </source>
</evidence>
<evidence type="ECO:0000256" key="3">
    <source>
        <dbReference type="ARBA" id="ARBA00022553"/>
    </source>
</evidence>
<name>A0A378Y540_PAEPO</name>
<comment type="subcellular location">
    <subcellularLocation>
        <location evidence="1">Cell membrane</location>
        <topology evidence="1">Multi-pass membrane protein</topology>
    </subcellularLocation>
</comment>
<accession>A0A378Y540</accession>
<keyword evidence="5 10" id="KW-0418">Kinase</keyword>
<evidence type="ECO:0000313" key="11">
    <source>
        <dbReference type="Proteomes" id="UP000254400"/>
    </source>
</evidence>
<evidence type="ECO:0000256" key="6">
    <source>
        <dbReference type="ARBA" id="ARBA00023136"/>
    </source>
</evidence>
<dbReference type="PANTHER" id="PTHR34220:SF7">
    <property type="entry name" value="SENSOR HISTIDINE KINASE YPDA"/>
    <property type="match status" value="1"/>
</dbReference>
<gene>
    <name evidence="10" type="primary">yesM25</name>
    <name evidence="10" type="ORF">NCTC10343_04580</name>
</gene>
<keyword evidence="6 8" id="KW-0472">Membrane</keyword>
<dbReference type="GO" id="GO:0005886">
    <property type="term" value="C:plasma membrane"/>
    <property type="evidence" value="ECO:0007669"/>
    <property type="project" value="UniProtKB-SubCell"/>
</dbReference>
<evidence type="ECO:0000256" key="5">
    <source>
        <dbReference type="ARBA" id="ARBA00022777"/>
    </source>
</evidence>
<evidence type="ECO:0000256" key="7">
    <source>
        <dbReference type="SAM" id="Coils"/>
    </source>
</evidence>
<dbReference type="InterPro" id="IPR010559">
    <property type="entry name" value="Sig_transdc_His_kin_internal"/>
</dbReference>
<dbReference type="EMBL" id="UGSC01000001">
    <property type="protein sequence ID" value="SUA71670.1"/>
    <property type="molecule type" value="Genomic_DNA"/>
</dbReference>
<reference evidence="10 11" key="1">
    <citation type="submission" date="2018-06" db="EMBL/GenBank/DDBJ databases">
        <authorList>
            <consortium name="Pathogen Informatics"/>
            <person name="Doyle S."/>
        </authorList>
    </citation>
    <scope>NUCLEOTIDE SEQUENCE [LARGE SCALE GENOMIC DNA]</scope>
    <source>
        <strain evidence="10 11">NCTC10343</strain>
    </source>
</reference>
<dbReference type="RefSeq" id="WP_019688549.1">
    <property type="nucleotide sequence ID" value="NZ_CP036496.1"/>
</dbReference>
<dbReference type="InterPro" id="IPR050640">
    <property type="entry name" value="Bact_2-comp_sensor_kinase"/>
</dbReference>
<dbReference type="InterPro" id="IPR036890">
    <property type="entry name" value="HATPase_C_sf"/>
</dbReference>
<keyword evidence="7" id="KW-0175">Coiled coil</keyword>
<evidence type="ECO:0000313" key="10">
    <source>
        <dbReference type="EMBL" id="SUA71670.1"/>
    </source>
</evidence>
<dbReference type="InterPro" id="IPR003594">
    <property type="entry name" value="HATPase_dom"/>
</dbReference>
<evidence type="ECO:0000259" key="9">
    <source>
        <dbReference type="PROSITE" id="PS50885"/>
    </source>
</evidence>
<dbReference type="Pfam" id="PF00672">
    <property type="entry name" value="HAMP"/>
    <property type="match status" value="1"/>
</dbReference>
<dbReference type="Gene3D" id="3.30.450.20">
    <property type="entry name" value="PAS domain"/>
    <property type="match status" value="1"/>
</dbReference>
<keyword evidence="4 10" id="KW-0808">Transferase</keyword>
<dbReference type="EC" id="2.7.13.3" evidence="10"/>
<dbReference type="Pfam" id="PF06580">
    <property type="entry name" value="His_kinase"/>
    <property type="match status" value="1"/>
</dbReference>
<dbReference type="Gene3D" id="3.30.565.10">
    <property type="entry name" value="Histidine kinase-like ATPase, C-terminal domain"/>
    <property type="match status" value="1"/>
</dbReference>
<organism evidence="10 11">
    <name type="scientific">Paenibacillus polymyxa</name>
    <name type="common">Bacillus polymyxa</name>
    <dbReference type="NCBI Taxonomy" id="1406"/>
    <lineage>
        <taxon>Bacteria</taxon>
        <taxon>Bacillati</taxon>
        <taxon>Bacillota</taxon>
        <taxon>Bacilli</taxon>
        <taxon>Bacillales</taxon>
        <taxon>Paenibacillaceae</taxon>
        <taxon>Paenibacillus</taxon>
    </lineage>
</organism>
<keyword evidence="3" id="KW-0597">Phosphoprotein</keyword>
<dbReference type="SMART" id="SM00304">
    <property type="entry name" value="HAMP"/>
    <property type="match status" value="1"/>
</dbReference>
<dbReference type="Gene3D" id="1.10.8.500">
    <property type="entry name" value="HAMP domain in histidine kinase"/>
    <property type="match status" value="1"/>
</dbReference>
<dbReference type="AlphaFoldDB" id="A0A378Y540"/>
<feature type="transmembrane region" description="Helical" evidence="8">
    <location>
        <begin position="327"/>
        <end position="350"/>
    </location>
</feature>
<dbReference type="PANTHER" id="PTHR34220">
    <property type="entry name" value="SENSOR HISTIDINE KINASE YPDA"/>
    <property type="match status" value="1"/>
</dbReference>
<dbReference type="GO" id="GO:0000155">
    <property type="term" value="F:phosphorelay sensor kinase activity"/>
    <property type="evidence" value="ECO:0007669"/>
    <property type="project" value="InterPro"/>
</dbReference>
<feature type="coiled-coil region" evidence="7">
    <location>
        <begin position="381"/>
        <end position="420"/>
    </location>
</feature>
<keyword evidence="8" id="KW-0812">Transmembrane</keyword>
<dbReference type="Proteomes" id="UP000254400">
    <property type="component" value="Unassembled WGS sequence"/>
</dbReference>
<dbReference type="GeneID" id="93347900"/>
<evidence type="ECO:0000256" key="2">
    <source>
        <dbReference type="ARBA" id="ARBA00022475"/>
    </source>
</evidence>
<dbReference type="SUPFAM" id="SSF55874">
    <property type="entry name" value="ATPase domain of HSP90 chaperone/DNA topoisomerase II/histidine kinase"/>
    <property type="match status" value="1"/>
</dbReference>
<keyword evidence="2" id="KW-1003">Cell membrane</keyword>
<proteinExistence type="predicted"/>
<dbReference type="SUPFAM" id="SSF158472">
    <property type="entry name" value="HAMP domain-like"/>
    <property type="match status" value="1"/>
</dbReference>
<dbReference type="Pfam" id="PF02518">
    <property type="entry name" value="HATPase_c"/>
    <property type="match status" value="1"/>
</dbReference>
<keyword evidence="8" id="KW-1133">Transmembrane helix</keyword>
<feature type="transmembrane region" description="Helical" evidence="8">
    <location>
        <begin position="21"/>
        <end position="40"/>
    </location>
</feature>
<evidence type="ECO:0000256" key="1">
    <source>
        <dbReference type="ARBA" id="ARBA00004651"/>
    </source>
</evidence>
<sequence length="618" mass="71121">MRQVKYIYQKFLDSSFRTKLMLSYFLLSGFIVLILGFVYFETSARNITANVTDSVTSVLRSNNQLLDNKLTAIQKTVDMIPIDHDLLQTITDVDTTDSSSLLRADRSITKILYRYFGNIEEVYASQIMTQKYAYGSTERMYIPVLPFYSSPLATTAVQAEGATRWIPAYSYADTFHQQDLKQGSYDFSSLFAVVKQLHLTALDDAGTFHTLPEGKEKPILILNFRPDLLKDGFEDYAARSGFAHLSYGMIHDNNGIVMSSDRQQQAGEPVADWLKNAITSEQGTKMVNVKGRSILLVYEAMKTTGWVSYIAIPMEDVLGHLSTIRTYTLFFLGFMMLIAVILAYLLSVYISKPITDMKQAMKVMEKGHFDIRIPERGYDELGDLVIRFNQMNEKIKDLIEENYKSRLRAKESELMALNLQLNPHFLYNTLTTMYWIALEHKQQELGRLIISLAEMLQITTRNKNETWSLETDLNWLEKYIYIMQNRFENKFTVEYDIDPILLQMEVPKLFLQPFVENSIIHGFAEMESGGRIKITAWIEKQLVCFKVEDNGLGIQKDHIRRIQAGEIRSTGIKNVDRRVRLLYGMEYGVALHSPEDKGTFVLIRIGETHRSNQMTPIQ</sequence>
<evidence type="ECO:0000256" key="8">
    <source>
        <dbReference type="SAM" id="Phobius"/>
    </source>
</evidence>
<dbReference type="CDD" id="cd06225">
    <property type="entry name" value="HAMP"/>
    <property type="match status" value="1"/>
</dbReference>
<dbReference type="InterPro" id="IPR003660">
    <property type="entry name" value="HAMP_dom"/>
</dbReference>